<feature type="compositionally biased region" description="Low complexity" evidence="2">
    <location>
        <begin position="239"/>
        <end position="250"/>
    </location>
</feature>
<feature type="compositionally biased region" description="Basic and acidic residues" evidence="2">
    <location>
        <begin position="415"/>
        <end position="425"/>
    </location>
</feature>
<evidence type="ECO:0000256" key="1">
    <source>
        <dbReference type="SAM" id="Coils"/>
    </source>
</evidence>
<dbReference type="Proteomes" id="UP000225706">
    <property type="component" value="Unassembled WGS sequence"/>
</dbReference>
<feature type="compositionally biased region" description="Acidic residues" evidence="2">
    <location>
        <begin position="209"/>
        <end position="227"/>
    </location>
</feature>
<feature type="compositionally biased region" description="Pro residues" evidence="2">
    <location>
        <begin position="804"/>
        <end position="818"/>
    </location>
</feature>
<organism evidence="4 5">
    <name type="scientific">Stylophora pistillata</name>
    <name type="common">Smooth cauliflower coral</name>
    <dbReference type="NCBI Taxonomy" id="50429"/>
    <lineage>
        <taxon>Eukaryota</taxon>
        <taxon>Metazoa</taxon>
        <taxon>Cnidaria</taxon>
        <taxon>Anthozoa</taxon>
        <taxon>Hexacorallia</taxon>
        <taxon>Scleractinia</taxon>
        <taxon>Astrocoeniina</taxon>
        <taxon>Pocilloporidae</taxon>
        <taxon>Stylophora</taxon>
    </lineage>
</organism>
<evidence type="ECO:0000313" key="4">
    <source>
        <dbReference type="EMBL" id="PFX26940.1"/>
    </source>
</evidence>
<gene>
    <name evidence="4" type="primary">Fbf1</name>
    <name evidence="4" type="ORF">AWC38_SpisGene8391</name>
</gene>
<dbReference type="InterPro" id="IPR049390">
    <property type="entry name" value="FBF1_C"/>
</dbReference>
<evidence type="ECO:0000313" key="5">
    <source>
        <dbReference type="Proteomes" id="UP000225706"/>
    </source>
</evidence>
<reference evidence="5" key="1">
    <citation type="journal article" date="2017" name="bioRxiv">
        <title>Comparative analysis of the genomes of Stylophora pistillata and Acropora digitifera provides evidence for extensive differences between species of corals.</title>
        <authorList>
            <person name="Voolstra C.R."/>
            <person name="Li Y."/>
            <person name="Liew Y.J."/>
            <person name="Baumgarten S."/>
            <person name="Zoccola D."/>
            <person name="Flot J.-F."/>
            <person name="Tambutte S."/>
            <person name="Allemand D."/>
            <person name="Aranda M."/>
        </authorList>
    </citation>
    <scope>NUCLEOTIDE SEQUENCE [LARGE SCALE GENOMIC DNA]</scope>
</reference>
<dbReference type="GO" id="GO:0005814">
    <property type="term" value="C:centriole"/>
    <property type="evidence" value="ECO:0007669"/>
    <property type="project" value="TreeGrafter"/>
</dbReference>
<feature type="coiled-coil region" evidence="1">
    <location>
        <begin position="1035"/>
        <end position="1180"/>
    </location>
</feature>
<feature type="compositionally biased region" description="Polar residues" evidence="2">
    <location>
        <begin position="48"/>
        <end position="63"/>
    </location>
</feature>
<dbReference type="OrthoDB" id="8195456at2759"/>
<feature type="compositionally biased region" description="Polar residues" evidence="2">
    <location>
        <begin position="618"/>
        <end position="627"/>
    </location>
</feature>
<feature type="compositionally biased region" description="Gly residues" evidence="2">
    <location>
        <begin position="592"/>
        <end position="605"/>
    </location>
</feature>
<feature type="compositionally biased region" description="Low complexity" evidence="2">
    <location>
        <begin position="170"/>
        <end position="181"/>
    </location>
</feature>
<dbReference type="GO" id="GO:0060271">
    <property type="term" value="P:cilium assembly"/>
    <property type="evidence" value="ECO:0007669"/>
    <property type="project" value="InterPro"/>
</dbReference>
<feature type="compositionally biased region" description="Basic and acidic residues" evidence="2">
    <location>
        <begin position="656"/>
        <end position="666"/>
    </location>
</feature>
<feature type="compositionally biased region" description="Basic and acidic residues" evidence="2">
    <location>
        <begin position="628"/>
        <end position="645"/>
    </location>
</feature>
<name>A0A2B4SDP7_STYPI</name>
<sequence length="1526" mass="169759">MRRGGDTFPGAGPGRRSTVARNASSRAALDQDLDSILSGGNDDDIFGTSAQQQPKAKGQSGTSGFAKKGTLTSGATDEDFYSSLAQMAGSDIDDEDESLSETDAKKMADSLAGLDDMESDLFGGSLGKKSTPSKPPKPVKATSEQKRISTDNKLPPGTSPVTESAKSKIESVSSSSSTKTGEASEKATSKQDSVKVKEVKKPRKKFDFGEFDEDDPLAGLLSDEDEDPKPKPKPRKSTASKSTGSSALSSQVSTEERPTSSRGRRPANQESANTPSPPVTPEHQPAVRGSKDQGETVSSPPGSPGITPDKEEGDVTPSQTAPRNKGQRKPAAGKAKPSKEEINFDSDEDLPGLDDSKENTPRDSPTPPARSKKEQTSKRKTQYPPGDIFGDDDDLPATETRSDSPTQGSRFSELLGKKEKEETKKQVPKSLDDFMANISTKPPAGGGTTSKKVSSPTSEDSFQFGGYMPSAASSGRSRGRGGLARPDTAPSSTKRSVRFSDDLGLDDELFGSERPSTAPSQRSPRKQTKREDRDENINGSYSDDRDQKPKEDSKPTRGQAKISEETMIEQKKNPQTEKPKDNSTPATHGSKSSGGGGGDWLGLSGGDDDGGLDPSSAPPKTSTSFPQESRKDTPSKQVPTERQERQQSPPGRAGRRRGDGDSDEFLRMLGITPDEPPKPTPKQVESADDSGKSSLFPWESPGGSPRRGRRWRNQSSPQSSFDEPDPASTLGGPLDRPHQGGPLEKDDFEKSKMQETRQQSINQHTTKLQIEQQPAAAEIQTRRESQTAAIHDSSSPAAAVPQAQVPPPASRPQQPGPRFPQQYSLQSYTTQPIPHETNVPLQVTAQPSAKQVYPLHQHLSASQVQTTPFTSPTGQNVSQTLSYQPHYQSPAGFQPSPQVVQPSSVERLEMSKLKAESELQQNRLLEYELVNEQHVQQKTRLEEEVKELMKKVQERENVRQRTDLDASSKLSELEGKVRRYELEREQLLTTIEALKTRHKDELANIDASHKSHLKTLEESYHRREQRLQDETDLIIKQNSEKLKTLETEKADIRAASNRKLSTLETAKNNEIETLKDLHRRAMEQLRHEHEDEMAHFRRLKEQEVSAATSAHAHTKSLQSLMDQVLNSTREVSDLRQKIEVTHKSGLEERELSARARDEYLKQLQERLLRQQSENDEERTRLQGLVAKMELHMREQSRQVDQERWRLSQDESRMKAVQAALEDERRITMEQLSLQRAEIQRARDDLVREQRTAMSQIQEERRSLATERAQLSSAHRDLISREKLKTETSVQAEADLGATAVKIKEDAAALNVREAQLKQEEERMRREKEELERKRIGFQEERDRVGRLGLEVQKRSREIEELCTDAGRARNEGEQALELAERVRVNAEAQRAEAEGMFLVVQEKERQLAQDRLAIAHERRMLEKDKQSGRCWQCEGRRTSPAEQIHASQVSVSPAMDSSVHTHLSLPMSVPGTPDLLVNTLELKRTLRKWSHDKEKDEEFLEQEAQFLNRLQKSRDTSKVKSSLPLN</sequence>
<accession>A0A2B4SDP7</accession>
<dbReference type="GO" id="GO:0097539">
    <property type="term" value="C:ciliary transition fiber"/>
    <property type="evidence" value="ECO:0007669"/>
    <property type="project" value="InterPro"/>
</dbReference>
<feature type="compositionally biased region" description="Basic and acidic residues" evidence="2">
    <location>
        <begin position="562"/>
        <end position="581"/>
    </location>
</feature>
<keyword evidence="5" id="KW-1185">Reference proteome</keyword>
<dbReference type="STRING" id="50429.A0A2B4SDP7"/>
<dbReference type="PANTHER" id="PTHR33689:SF1">
    <property type="entry name" value="FAS-BINDING FACTOR 1"/>
    <property type="match status" value="1"/>
</dbReference>
<dbReference type="PANTHER" id="PTHR33689">
    <property type="entry name" value="FAS-BINDING FACTOR 1"/>
    <property type="match status" value="1"/>
</dbReference>
<dbReference type="GO" id="GO:0090162">
    <property type="term" value="P:establishment of epithelial cell polarity"/>
    <property type="evidence" value="ECO:0007669"/>
    <property type="project" value="InterPro"/>
</dbReference>
<feature type="coiled-coil region" evidence="1">
    <location>
        <begin position="1369"/>
        <end position="1396"/>
    </location>
</feature>
<dbReference type="InterPro" id="IPR033561">
    <property type="entry name" value="FBF1"/>
</dbReference>
<evidence type="ECO:0000259" key="3">
    <source>
        <dbReference type="Pfam" id="PF21007"/>
    </source>
</evidence>
<evidence type="ECO:0000256" key="2">
    <source>
        <dbReference type="SAM" id="MobiDB-lite"/>
    </source>
</evidence>
<feature type="domain" description="Fas-binding factor 1 C-terminal" evidence="3">
    <location>
        <begin position="981"/>
        <end position="1512"/>
    </location>
</feature>
<dbReference type="Pfam" id="PF21007">
    <property type="entry name" value="FBF1"/>
    <property type="match status" value="1"/>
</dbReference>
<keyword evidence="1" id="KW-0175">Coiled coil</keyword>
<dbReference type="EMBL" id="LSMT01000115">
    <property type="protein sequence ID" value="PFX26940.1"/>
    <property type="molecule type" value="Genomic_DNA"/>
</dbReference>
<feature type="compositionally biased region" description="Polar residues" evidence="2">
    <location>
        <begin position="449"/>
        <end position="461"/>
    </location>
</feature>
<feature type="coiled-coil region" evidence="1">
    <location>
        <begin position="924"/>
        <end position="997"/>
    </location>
</feature>
<feature type="compositionally biased region" description="Basic and acidic residues" evidence="2">
    <location>
        <begin position="182"/>
        <end position="199"/>
    </location>
</feature>
<comment type="caution">
    <text evidence="4">The sequence shown here is derived from an EMBL/GenBank/DDBJ whole genome shotgun (WGS) entry which is preliminary data.</text>
</comment>
<protein>
    <submittedName>
        <fullName evidence="4">Fas-binding factor 1</fullName>
    </submittedName>
</protein>
<feature type="region of interest" description="Disordered" evidence="2">
    <location>
        <begin position="1"/>
        <end position="837"/>
    </location>
</feature>
<feature type="coiled-coil region" evidence="1">
    <location>
        <begin position="1228"/>
        <end position="1273"/>
    </location>
</feature>
<feature type="coiled-coil region" evidence="1">
    <location>
        <begin position="1299"/>
        <end position="1340"/>
    </location>
</feature>
<feature type="compositionally biased region" description="Polar residues" evidence="2">
    <location>
        <begin position="823"/>
        <end position="832"/>
    </location>
</feature>
<feature type="compositionally biased region" description="Basic and acidic residues" evidence="2">
    <location>
        <begin position="735"/>
        <end position="755"/>
    </location>
</feature>
<feature type="compositionally biased region" description="Acidic residues" evidence="2">
    <location>
        <begin position="343"/>
        <end position="352"/>
    </location>
</feature>
<feature type="compositionally biased region" description="Polar residues" evidence="2">
    <location>
        <begin position="756"/>
        <end position="768"/>
    </location>
</feature>
<feature type="compositionally biased region" description="Low complexity" evidence="2">
    <location>
        <begin position="769"/>
        <end position="779"/>
    </location>
</feature>
<feature type="compositionally biased region" description="Acidic residues" evidence="2">
    <location>
        <begin position="91"/>
        <end position="100"/>
    </location>
</feature>
<dbReference type="GO" id="GO:0036064">
    <property type="term" value="C:ciliary basal body"/>
    <property type="evidence" value="ECO:0007669"/>
    <property type="project" value="TreeGrafter"/>
</dbReference>
<feature type="compositionally biased region" description="Low complexity" evidence="2">
    <location>
        <begin position="793"/>
        <end position="803"/>
    </location>
</feature>
<feature type="compositionally biased region" description="Basic and acidic residues" evidence="2">
    <location>
        <begin position="529"/>
        <end position="555"/>
    </location>
</feature>
<proteinExistence type="predicted"/>